<evidence type="ECO:0000256" key="1">
    <source>
        <dbReference type="SAM" id="MobiDB-lite"/>
    </source>
</evidence>
<keyword evidence="3" id="KW-1185">Reference proteome</keyword>
<name>A0A4D4K8C4_9ACTN</name>
<organism evidence="2 3">
    <name type="scientific">Streptomyces antimycoticus</name>
    <dbReference type="NCBI Taxonomy" id="68175"/>
    <lineage>
        <taxon>Bacteria</taxon>
        <taxon>Bacillati</taxon>
        <taxon>Actinomycetota</taxon>
        <taxon>Actinomycetes</taxon>
        <taxon>Kitasatosporales</taxon>
        <taxon>Streptomycetaceae</taxon>
        <taxon>Streptomyces</taxon>
        <taxon>Streptomyces violaceusniger group</taxon>
    </lineage>
</organism>
<dbReference type="EMBL" id="BJHV01000001">
    <property type="protein sequence ID" value="GDY44374.1"/>
    <property type="molecule type" value="Genomic_DNA"/>
</dbReference>
<proteinExistence type="predicted"/>
<protein>
    <submittedName>
        <fullName evidence="2">Uncharacterized protein</fullName>
    </submittedName>
</protein>
<evidence type="ECO:0000313" key="3">
    <source>
        <dbReference type="Proteomes" id="UP000299290"/>
    </source>
</evidence>
<dbReference type="AlphaFoldDB" id="A0A4D4K8C4"/>
<dbReference type="Proteomes" id="UP000299290">
    <property type="component" value="Unassembled WGS sequence"/>
</dbReference>
<sequence>MAAEAATGTGHQPHPHIAEQRARAQDAPTEGATTPPAQDGLYAPLEPDPASAQPLPTPAPTR</sequence>
<evidence type="ECO:0000313" key="2">
    <source>
        <dbReference type="EMBL" id="GDY44374.1"/>
    </source>
</evidence>
<reference evidence="2 3" key="1">
    <citation type="journal article" date="2020" name="Int. J. Syst. Evol. Microbiol.">
        <title>Reclassification of Streptomyces castelarensis and Streptomyces sporoclivatus as later heterotypic synonyms of Streptomyces antimycoticus.</title>
        <authorList>
            <person name="Komaki H."/>
            <person name="Tamura T."/>
        </authorList>
    </citation>
    <scope>NUCLEOTIDE SEQUENCE [LARGE SCALE GENOMIC DNA]</scope>
    <source>
        <strain evidence="2 3">NBRC 12839</strain>
    </source>
</reference>
<feature type="region of interest" description="Disordered" evidence="1">
    <location>
        <begin position="1"/>
        <end position="62"/>
    </location>
</feature>
<comment type="caution">
    <text evidence="2">The sequence shown here is derived from an EMBL/GenBank/DDBJ whole genome shotgun (WGS) entry which is preliminary data.</text>
</comment>
<accession>A0A4D4K8C4</accession>
<gene>
    <name evidence="2" type="ORF">SANT12839_052560</name>
</gene>